<dbReference type="EMBL" id="AWSA01000025">
    <property type="protein sequence ID" value="EWT01225.1"/>
    <property type="molecule type" value="Genomic_DNA"/>
</dbReference>
<dbReference type="STRING" id="1386089.N865_05435"/>
<dbReference type="SUPFAM" id="SSF88697">
    <property type="entry name" value="PUA domain-like"/>
    <property type="match status" value="1"/>
</dbReference>
<accession>W9G5B7</accession>
<reference evidence="3 4" key="1">
    <citation type="submission" date="2013-08" db="EMBL/GenBank/DDBJ databases">
        <title>Intrasporangium oryzae NRRL B-24470.</title>
        <authorList>
            <person name="Liu H."/>
            <person name="Wang G."/>
        </authorList>
    </citation>
    <scope>NUCLEOTIDE SEQUENCE [LARGE SCALE GENOMIC DNA]</scope>
    <source>
        <strain evidence="3 4">NRRL B-24470</strain>
    </source>
</reference>
<evidence type="ECO:0000313" key="3">
    <source>
        <dbReference type="EMBL" id="EWT01225.1"/>
    </source>
</evidence>
<evidence type="ECO:0000313" key="4">
    <source>
        <dbReference type="Proteomes" id="UP000019489"/>
    </source>
</evidence>
<dbReference type="AlphaFoldDB" id="W9G5B7"/>
<gene>
    <name evidence="3" type="ORF">N865_05435</name>
</gene>
<dbReference type="CDD" id="cd21132">
    <property type="entry name" value="EVE-like"/>
    <property type="match status" value="1"/>
</dbReference>
<proteinExistence type="inferred from homology"/>
<sequence length="149" mass="16710">MRFWLGVVSASHVRRGVELGIAQVHHGKRAGLARMAPGDGLVYYSPKDELRGTVPCRQFTAVGRIADGEIWQADEGDFRPFRRRVDWADARPVPLADLTDRLLLTRAPNWGYALRRGLLPLEEADFLLIEQAMTGPMRSAHPEAEHRSA</sequence>
<dbReference type="NCBIfam" id="NF002616">
    <property type="entry name" value="PRK02268.1-2"/>
    <property type="match status" value="1"/>
</dbReference>
<name>W9G5B7_9MICO</name>
<keyword evidence="4" id="KW-1185">Reference proteome</keyword>
<evidence type="ECO:0000259" key="2">
    <source>
        <dbReference type="Pfam" id="PF01878"/>
    </source>
</evidence>
<comment type="similarity">
    <text evidence="1">Belongs to the UPF0310 family.</text>
</comment>
<dbReference type="InterPro" id="IPR015947">
    <property type="entry name" value="PUA-like_sf"/>
</dbReference>
<dbReference type="InterPro" id="IPR002740">
    <property type="entry name" value="EVE_domain"/>
</dbReference>
<comment type="caution">
    <text evidence="3">The sequence shown here is derived from an EMBL/GenBank/DDBJ whole genome shotgun (WGS) entry which is preliminary data.</text>
</comment>
<dbReference type="Proteomes" id="UP000019489">
    <property type="component" value="Unassembled WGS sequence"/>
</dbReference>
<dbReference type="InterPro" id="IPR022996">
    <property type="entry name" value="UPF0310"/>
</dbReference>
<feature type="domain" description="EVE" evidence="2">
    <location>
        <begin position="2"/>
        <end position="131"/>
    </location>
</feature>
<dbReference type="Pfam" id="PF01878">
    <property type="entry name" value="EVE"/>
    <property type="match status" value="1"/>
</dbReference>
<dbReference type="Gene3D" id="3.10.590.10">
    <property type="entry name" value="ph1033 like domains"/>
    <property type="match status" value="1"/>
</dbReference>
<dbReference type="eggNOG" id="COG1673">
    <property type="taxonomic scope" value="Bacteria"/>
</dbReference>
<dbReference type="PATRIC" id="fig|1386089.3.peg.2486"/>
<evidence type="ECO:0000256" key="1">
    <source>
        <dbReference type="HAMAP-Rule" id="MF_00771"/>
    </source>
</evidence>
<dbReference type="HAMAP" id="MF_00771">
    <property type="entry name" value="UPF0310"/>
    <property type="match status" value="1"/>
</dbReference>
<dbReference type="RefSeq" id="WP_051510519.1">
    <property type="nucleotide sequence ID" value="NZ_AWSA01000025.1"/>
</dbReference>
<dbReference type="OrthoDB" id="9793567at2"/>
<protein>
    <recommendedName>
        <fullName evidence="1">UPF0310 protein N865_05435</fullName>
    </recommendedName>
</protein>
<organism evidence="3 4">
    <name type="scientific">Intrasporangium oryzae NRRL B-24470</name>
    <dbReference type="NCBI Taxonomy" id="1386089"/>
    <lineage>
        <taxon>Bacteria</taxon>
        <taxon>Bacillati</taxon>
        <taxon>Actinomycetota</taxon>
        <taxon>Actinomycetes</taxon>
        <taxon>Micrococcales</taxon>
        <taxon>Intrasporangiaceae</taxon>
        <taxon>Intrasporangium</taxon>
    </lineage>
</organism>